<evidence type="ECO:0000259" key="2">
    <source>
        <dbReference type="PROSITE" id="PS50106"/>
    </source>
</evidence>
<dbReference type="SUPFAM" id="SSF50156">
    <property type="entry name" value="PDZ domain-like"/>
    <property type="match status" value="1"/>
</dbReference>
<name>A0A2S6N3E1_9HYPH</name>
<accession>A0A2S6N3E1</accession>
<feature type="signal peptide" evidence="1">
    <location>
        <begin position="1"/>
        <end position="24"/>
    </location>
</feature>
<feature type="chain" id="PRO_5015639587" description="PDZ domain-containing protein" evidence="1">
    <location>
        <begin position="25"/>
        <end position="795"/>
    </location>
</feature>
<feature type="domain" description="PDZ" evidence="2">
    <location>
        <begin position="264"/>
        <end position="347"/>
    </location>
</feature>
<keyword evidence="1" id="KW-0732">Signal</keyword>
<dbReference type="InterPro" id="IPR001478">
    <property type="entry name" value="PDZ"/>
</dbReference>
<dbReference type="InterPro" id="IPR036034">
    <property type="entry name" value="PDZ_sf"/>
</dbReference>
<gene>
    <name evidence="3" type="ORF">CCR94_16070</name>
</gene>
<reference evidence="3 4" key="1">
    <citation type="journal article" date="2018" name="Arch. Microbiol.">
        <title>New insights into the metabolic potential of the phototrophic purple bacterium Rhodopila globiformis DSM 161(T) from its draft genome sequence and evidence for a vanadium-dependent nitrogenase.</title>
        <authorList>
            <person name="Imhoff J.F."/>
            <person name="Rahn T."/>
            <person name="Kunzel S."/>
            <person name="Neulinger S.C."/>
        </authorList>
    </citation>
    <scope>NUCLEOTIDE SEQUENCE [LARGE SCALE GENOMIC DNA]</scope>
    <source>
        <strain evidence="3 4">DSM 16996</strain>
    </source>
</reference>
<sequence length="795" mass="85407">MLRTLLTATSIAVLTNLCPNFAWAAAREPLPAEEERSREESIGAAISLVTAVVQNCPGGDAETENRLLGQLFRIGGDQNSQNAIERAAAHYEDIFRKQIRRLGRSDWCLVHKNDLQDIDRKIAAWEPSIDNKADGSPEAVSASPATAQQSLDRQFASIDQIVHSNVLDGAIYDANANTLILASHIEKRSNGDGVAYLRALLAFATGSNPSITFTLAQASRAQIDQWLAQRRSGAAEKIGVKVDAADYFESDGTPNKLGAELLSSLDLSPNDANRAAGSLGVTVALDSEQPGLFVLKVAPGSPAKKIGLVRGDQILDVDGVSALTPEELRTTLRHKGQGARVALTIRKRKHKAYERLTILVDLAPIPTTVNWLDEGSYGFSRAVFLSQERVKFVRLIDALAAYDRVEKYHFVDRVRRQALTNLLAASGAETSAAPKGPNPVAEPTIPSMTQFLAVADTIDETFGFSDQWFRKVFVAKLENLSADEAFGEAVAALPPQIRAQAPRQLAQLIESHASASFPAKALFPDAGLTTRFDVSFSGMTDVTQPLFTSVAAMGPPAPTFSRDGQSNETEAATTSLVRSTCDKTLCALAITPSAEAGSISDQIFLLRFARGAPSQGDVETGGDAAASRPSQPQIKPQLRELTEIAKLKTILAWLKDKGMHIEAAQAAPFHPLSVAPFLDEARFTLQRTNEELKFLISPSNAKSIRLGFGDAQIAAGDFGLVVKGNETAPEKLDALQIAVLCGAPDAHLIDQSIIPTSERIPAAPMNVAGIARYACGNRETRTVTLLLPNRTADKK</sequence>
<evidence type="ECO:0000256" key="1">
    <source>
        <dbReference type="SAM" id="SignalP"/>
    </source>
</evidence>
<protein>
    <recommendedName>
        <fullName evidence="2">PDZ domain-containing protein</fullName>
    </recommendedName>
</protein>
<dbReference type="Proteomes" id="UP000239089">
    <property type="component" value="Unassembled WGS sequence"/>
</dbReference>
<dbReference type="SMART" id="SM00228">
    <property type="entry name" value="PDZ"/>
    <property type="match status" value="1"/>
</dbReference>
<dbReference type="PROSITE" id="PS50106">
    <property type="entry name" value="PDZ"/>
    <property type="match status" value="1"/>
</dbReference>
<dbReference type="Pfam" id="PF17820">
    <property type="entry name" value="PDZ_6"/>
    <property type="match status" value="1"/>
</dbReference>
<organism evidence="3 4">
    <name type="scientific">Rhodoblastus sphagnicola</name>
    <dbReference type="NCBI Taxonomy" id="333368"/>
    <lineage>
        <taxon>Bacteria</taxon>
        <taxon>Pseudomonadati</taxon>
        <taxon>Pseudomonadota</taxon>
        <taxon>Alphaproteobacteria</taxon>
        <taxon>Hyphomicrobiales</taxon>
        <taxon>Rhodoblastaceae</taxon>
        <taxon>Rhodoblastus</taxon>
    </lineage>
</organism>
<dbReference type="InterPro" id="IPR041489">
    <property type="entry name" value="PDZ_6"/>
</dbReference>
<keyword evidence="4" id="KW-1185">Reference proteome</keyword>
<dbReference type="AlphaFoldDB" id="A0A2S6N3E1"/>
<evidence type="ECO:0000313" key="3">
    <source>
        <dbReference type="EMBL" id="PPQ29116.1"/>
    </source>
</evidence>
<proteinExistence type="predicted"/>
<evidence type="ECO:0000313" key="4">
    <source>
        <dbReference type="Proteomes" id="UP000239089"/>
    </source>
</evidence>
<dbReference type="EMBL" id="NHSJ01000098">
    <property type="protein sequence ID" value="PPQ29116.1"/>
    <property type="molecule type" value="Genomic_DNA"/>
</dbReference>
<comment type="caution">
    <text evidence="3">The sequence shown here is derived from an EMBL/GenBank/DDBJ whole genome shotgun (WGS) entry which is preliminary data.</text>
</comment>
<dbReference type="Gene3D" id="2.30.42.10">
    <property type="match status" value="1"/>
</dbReference>